<dbReference type="Proteomes" id="UP000823388">
    <property type="component" value="Chromosome 5K"/>
</dbReference>
<sequence>MRSSFRRKGHRLPSDWIAATPTIPPHGPPHRPAAGPPSAPRLPPPHCTAVPPPWSVDPSSPTRAVAPPSRRAVTLRRPRITRRVPRTIAHPSLPAGARSHLGRRSIPYCF</sequence>
<evidence type="ECO:0000256" key="1">
    <source>
        <dbReference type="SAM" id="MobiDB-lite"/>
    </source>
</evidence>
<dbReference type="AlphaFoldDB" id="A0A8T0SKY9"/>
<comment type="caution">
    <text evidence="2">The sequence shown here is derived from an EMBL/GenBank/DDBJ whole genome shotgun (WGS) entry which is preliminary data.</text>
</comment>
<proteinExistence type="predicted"/>
<feature type="compositionally biased region" description="Pro residues" evidence="1">
    <location>
        <begin position="22"/>
        <end position="55"/>
    </location>
</feature>
<evidence type="ECO:0000313" key="2">
    <source>
        <dbReference type="EMBL" id="KAG2598817.1"/>
    </source>
</evidence>
<reference evidence="2" key="1">
    <citation type="submission" date="2020-05" db="EMBL/GenBank/DDBJ databases">
        <title>WGS assembly of Panicum virgatum.</title>
        <authorList>
            <person name="Lovell J.T."/>
            <person name="Jenkins J."/>
            <person name="Shu S."/>
            <person name="Juenger T.E."/>
            <person name="Schmutz J."/>
        </authorList>
    </citation>
    <scope>NUCLEOTIDE SEQUENCE</scope>
    <source>
        <strain evidence="2">AP13</strain>
    </source>
</reference>
<protein>
    <submittedName>
        <fullName evidence="2">Uncharacterized protein</fullName>
    </submittedName>
</protein>
<organism evidence="2 3">
    <name type="scientific">Panicum virgatum</name>
    <name type="common">Blackwell switchgrass</name>
    <dbReference type="NCBI Taxonomy" id="38727"/>
    <lineage>
        <taxon>Eukaryota</taxon>
        <taxon>Viridiplantae</taxon>
        <taxon>Streptophyta</taxon>
        <taxon>Embryophyta</taxon>
        <taxon>Tracheophyta</taxon>
        <taxon>Spermatophyta</taxon>
        <taxon>Magnoliopsida</taxon>
        <taxon>Liliopsida</taxon>
        <taxon>Poales</taxon>
        <taxon>Poaceae</taxon>
        <taxon>PACMAD clade</taxon>
        <taxon>Panicoideae</taxon>
        <taxon>Panicodae</taxon>
        <taxon>Paniceae</taxon>
        <taxon>Panicinae</taxon>
        <taxon>Panicum</taxon>
        <taxon>Panicum sect. Hiantes</taxon>
    </lineage>
</organism>
<evidence type="ECO:0000313" key="3">
    <source>
        <dbReference type="Proteomes" id="UP000823388"/>
    </source>
</evidence>
<feature type="compositionally biased region" description="Basic residues" evidence="1">
    <location>
        <begin position="1"/>
        <end position="11"/>
    </location>
</feature>
<name>A0A8T0SKY9_PANVG</name>
<feature type="region of interest" description="Disordered" evidence="1">
    <location>
        <begin position="1"/>
        <end position="98"/>
    </location>
</feature>
<feature type="compositionally biased region" description="Basic residues" evidence="1">
    <location>
        <begin position="73"/>
        <end position="85"/>
    </location>
</feature>
<gene>
    <name evidence="2" type="ORF">PVAP13_5KG393121</name>
</gene>
<accession>A0A8T0SKY9</accession>
<dbReference type="EMBL" id="CM029045">
    <property type="protein sequence ID" value="KAG2598817.1"/>
    <property type="molecule type" value="Genomic_DNA"/>
</dbReference>
<keyword evidence="3" id="KW-1185">Reference proteome</keyword>